<proteinExistence type="inferred from homology"/>
<feature type="transmembrane region" description="Helical" evidence="10">
    <location>
        <begin position="427"/>
        <end position="446"/>
    </location>
</feature>
<keyword evidence="6 10" id="KW-1133">Transmembrane helix</keyword>
<dbReference type="GO" id="GO:0008360">
    <property type="term" value="P:regulation of cell shape"/>
    <property type="evidence" value="ECO:0007669"/>
    <property type="project" value="UniProtKB-KW"/>
</dbReference>
<keyword evidence="2" id="KW-1003">Cell membrane</keyword>
<protein>
    <submittedName>
        <fullName evidence="11">Virulence factor MviN</fullName>
    </submittedName>
</protein>
<dbReference type="EMBL" id="CP016303">
    <property type="protein sequence ID" value="ASX26348.1"/>
    <property type="molecule type" value="Genomic_DNA"/>
</dbReference>
<evidence type="ECO:0000256" key="2">
    <source>
        <dbReference type="ARBA" id="ARBA00022475"/>
    </source>
</evidence>
<feature type="transmembrane region" description="Helical" evidence="10">
    <location>
        <begin position="487"/>
        <end position="508"/>
    </location>
</feature>
<dbReference type="Pfam" id="PF03023">
    <property type="entry name" value="MurJ"/>
    <property type="match status" value="1"/>
</dbReference>
<dbReference type="InterPro" id="IPR004268">
    <property type="entry name" value="MurJ"/>
</dbReference>
<evidence type="ECO:0000313" key="12">
    <source>
        <dbReference type="Proteomes" id="UP000216438"/>
    </source>
</evidence>
<feature type="transmembrane region" description="Helical" evidence="10">
    <location>
        <begin position="244"/>
        <end position="266"/>
    </location>
</feature>
<dbReference type="PANTHER" id="PTHR47019">
    <property type="entry name" value="LIPID II FLIPPASE MURJ"/>
    <property type="match status" value="1"/>
</dbReference>
<keyword evidence="4" id="KW-0133">Cell shape</keyword>
<accession>A0A249DXT8</accession>
<organism evidence="11 12">
    <name type="scientific">Candidatus Hamiltonella defensa</name>
    <name type="common">Bemisia tabaci</name>
    <dbReference type="NCBI Taxonomy" id="672795"/>
    <lineage>
        <taxon>Bacteria</taxon>
        <taxon>Pseudomonadati</taxon>
        <taxon>Pseudomonadota</taxon>
        <taxon>Gammaproteobacteria</taxon>
        <taxon>Enterobacterales</taxon>
        <taxon>Enterobacteriaceae</taxon>
        <taxon>aphid secondary symbionts</taxon>
        <taxon>Candidatus Williamhamiltonella</taxon>
    </lineage>
</organism>
<name>A0A249DXT8_9ENTR</name>
<feature type="transmembrane region" description="Helical" evidence="10">
    <location>
        <begin position="364"/>
        <end position="381"/>
    </location>
</feature>
<feature type="transmembrane region" description="Helical" evidence="10">
    <location>
        <begin position="71"/>
        <end position="93"/>
    </location>
</feature>
<feature type="transmembrane region" description="Helical" evidence="10">
    <location>
        <begin position="402"/>
        <end position="421"/>
    </location>
</feature>
<dbReference type="InterPro" id="IPR051050">
    <property type="entry name" value="Lipid_II_flippase_MurJ/MviN"/>
</dbReference>
<feature type="transmembrane region" description="Helical" evidence="10">
    <location>
        <begin position="272"/>
        <end position="295"/>
    </location>
</feature>
<evidence type="ECO:0000256" key="8">
    <source>
        <dbReference type="ARBA" id="ARBA00060041"/>
    </source>
</evidence>
<evidence type="ECO:0000256" key="5">
    <source>
        <dbReference type="ARBA" id="ARBA00022984"/>
    </source>
</evidence>
<dbReference type="AlphaFoldDB" id="A0A249DXT8"/>
<evidence type="ECO:0000256" key="4">
    <source>
        <dbReference type="ARBA" id="ARBA00022960"/>
    </source>
</evidence>
<comment type="subcellular location">
    <subcellularLocation>
        <location evidence="1">Cell membrane</location>
        <topology evidence="1">Multi-pass membrane protein</topology>
    </subcellularLocation>
</comment>
<dbReference type="Proteomes" id="UP000216438">
    <property type="component" value="Chromosome"/>
</dbReference>
<sequence length="529" mass="60400">MFKEYKKAINFSCHPPYHLILNKLKIQRMKQESFHKSINASIFWRGLARLSGLTKHIIIAAMIGLNAQLDVFFMATVLLGIVVFSWGEIADIMSVPHMVKTWKNGQKKEFKKIASGYMSFILLGSLLLAFMVYLFSHQLSLLPIGFDPEREKLLAQSLPWLLPAILLYVPFRHMGAVLRSVRQFSPLYQGEFLLSLITMLCIVCFYHYPNVLFWSYSMGVTGAFLYLLCRTWRFVLPLSNPFSFIVRQSLVLAPGLMILQGTQYFYTFTDQFFVSFLTVGMVSALFYATIITYALPGLMGLDNAFITVIAEQSDKKERVKKMDDLLSLVIYLGFGATLLMIVAGKAIVALLLERGLFTVADTESVSIALMAYSGVILPFFVNKPFDQIFQVERKIRLMVWRTLLGLIANVILNSVFLFIFHWGLFGVALSTSISYWVMVLASLQGLRKIGYEFDLLRALKWSSWLLLFLVFAYFGCQSIPQYFTHPIFVLISCALLIGLTLLLAGLMYQGKERVLIIAVIRRYKKFEFI</sequence>
<evidence type="ECO:0000313" key="11">
    <source>
        <dbReference type="EMBL" id="ASX26348.1"/>
    </source>
</evidence>
<evidence type="ECO:0000256" key="3">
    <source>
        <dbReference type="ARBA" id="ARBA00022692"/>
    </source>
</evidence>
<gene>
    <name evidence="11" type="ORF">BA171_04525</name>
</gene>
<reference evidence="11 12" key="2">
    <citation type="submission" date="2017-09" db="EMBL/GenBank/DDBJ databases">
        <title>The genome of whitefly Bemisia tabaci, a global crop pest, provides novel insights into virus transmission, host adaptation and insecticide resistance.</title>
        <authorList>
            <person name="Kaur N."/>
            <person name="Kliot A."/>
            <person name="Pinheiro P.V."/>
            <person name="Luan J."/>
            <person name="Zheng Y."/>
            <person name="Liu W."/>
            <person name="Sun H."/>
            <person name="Yang X."/>
            <person name="Xu Y."/>
            <person name="Luo Y."/>
            <person name="Kruse A."/>
            <person name="Fisher T.W."/>
            <person name="Nelson D.R."/>
            <person name="Elimelech M."/>
            <person name="MacCoss M."/>
            <person name="Johnson R."/>
            <person name="Cohen E."/>
            <person name="Hunter W.B."/>
            <person name="Brown J.K."/>
            <person name="Jander G."/>
            <person name="Cilia M."/>
            <person name="Douglas A.E."/>
            <person name="Ghanim M."/>
            <person name="Simmons A.M."/>
            <person name="Wintermantel W.M."/>
            <person name="Ling K.-S."/>
            <person name="Fei Z."/>
        </authorList>
    </citation>
    <scope>NUCLEOTIDE SEQUENCE [LARGE SCALE GENOMIC DNA]</scope>
    <source>
        <strain evidence="11 12">MEAM1</strain>
    </source>
</reference>
<feature type="transmembrane region" description="Helical" evidence="10">
    <location>
        <begin position="325"/>
        <end position="352"/>
    </location>
</feature>
<comment type="similarity">
    <text evidence="9">Belongs to the MurJ/MviN family.</text>
</comment>
<evidence type="ECO:0000256" key="7">
    <source>
        <dbReference type="ARBA" id="ARBA00023136"/>
    </source>
</evidence>
<comment type="function">
    <text evidence="8">Involved in peptidoglycan biosynthesis. Transports lipid-linked peptidoglycan precursors from the inner to the outer leaflet of the cytoplasmic membrane.</text>
</comment>
<evidence type="ECO:0000256" key="10">
    <source>
        <dbReference type="SAM" id="Phobius"/>
    </source>
</evidence>
<dbReference type="PANTHER" id="PTHR47019:SF1">
    <property type="entry name" value="LIPID II FLIPPASE MURJ"/>
    <property type="match status" value="1"/>
</dbReference>
<keyword evidence="5" id="KW-0573">Peptidoglycan synthesis</keyword>
<keyword evidence="3 10" id="KW-0812">Transmembrane</keyword>
<dbReference type="GO" id="GO:0005886">
    <property type="term" value="C:plasma membrane"/>
    <property type="evidence" value="ECO:0007669"/>
    <property type="project" value="UniProtKB-SubCell"/>
</dbReference>
<feature type="transmembrane region" description="Helical" evidence="10">
    <location>
        <begin position="192"/>
        <end position="208"/>
    </location>
</feature>
<feature type="transmembrane region" description="Helical" evidence="10">
    <location>
        <begin position="46"/>
        <end position="65"/>
    </location>
</feature>
<dbReference type="RefSeq" id="WP_016857287.1">
    <property type="nucleotide sequence ID" value="NZ_CP016303.1"/>
</dbReference>
<evidence type="ECO:0000256" key="1">
    <source>
        <dbReference type="ARBA" id="ARBA00004651"/>
    </source>
</evidence>
<evidence type="ECO:0000256" key="6">
    <source>
        <dbReference type="ARBA" id="ARBA00022989"/>
    </source>
</evidence>
<keyword evidence="7 10" id="KW-0472">Membrane</keyword>
<evidence type="ECO:0000256" key="9">
    <source>
        <dbReference type="ARBA" id="ARBA00061532"/>
    </source>
</evidence>
<feature type="transmembrane region" description="Helical" evidence="10">
    <location>
        <begin position="153"/>
        <end position="171"/>
    </location>
</feature>
<feature type="transmembrane region" description="Helical" evidence="10">
    <location>
        <begin position="458"/>
        <end position="475"/>
    </location>
</feature>
<feature type="transmembrane region" description="Helical" evidence="10">
    <location>
        <begin position="114"/>
        <end position="133"/>
    </location>
</feature>
<dbReference type="GO" id="GO:0034204">
    <property type="term" value="P:lipid translocation"/>
    <property type="evidence" value="ECO:0007669"/>
    <property type="project" value="TreeGrafter"/>
</dbReference>
<dbReference type="GO" id="GO:0015648">
    <property type="term" value="F:lipid-linked peptidoglycan transporter activity"/>
    <property type="evidence" value="ECO:0007669"/>
    <property type="project" value="TreeGrafter"/>
</dbReference>
<reference evidence="12" key="1">
    <citation type="submission" date="2016-06" db="EMBL/GenBank/DDBJ databases">
        <authorList>
            <person name="Chen W."/>
            <person name="Hasegawa D.K."/>
        </authorList>
    </citation>
    <scope>NUCLEOTIDE SEQUENCE [LARGE SCALE GENOMIC DNA]</scope>
    <source>
        <strain evidence="12">MEAM1</strain>
    </source>
</reference>
<dbReference type="GO" id="GO:0009252">
    <property type="term" value="P:peptidoglycan biosynthetic process"/>
    <property type="evidence" value="ECO:0007669"/>
    <property type="project" value="UniProtKB-KW"/>
</dbReference>